<sequence>MKSILTLLKGFVIGVAKIIPGISGSVLALSLGVYERVLNIAGNIREIRMRDIIYLFWLMIGILLGITLFAGIVKFFLNKHYLTTMALFIGMIAGGIPSLVLKTKFNFQNIGLFIIAFAIIILIEALGSGYGNIDVNGQLYFNMGITEAFTTLIPGISGTAIFMAFGWYETLLDLFTGIGLIKTRFSYLLLFVLGFAIVGFIIMKIINYFLNNHTSATYSVILGFMMGSLFLICKDIICLKISVFNGILGVILFIVGLSMNKIIKYS</sequence>
<dbReference type="Pfam" id="PF04018">
    <property type="entry name" value="VCA0040-like"/>
    <property type="match status" value="1"/>
</dbReference>
<keyword evidence="1" id="KW-1133">Transmembrane helix</keyword>
<dbReference type="EMBL" id="DVFV01000131">
    <property type="protein sequence ID" value="HIQ91478.1"/>
    <property type="molecule type" value="Genomic_DNA"/>
</dbReference>
<feature type="transmembrane region" description="Helical" evidence="1">
    <location>
        <begin position="244"/>
        <end position="263"/>
    </location>
</feature>
<feature type="transmembrane region" description="Helical" evidence="1">
    <location>
        <begin position="216"/>
        <end position="232"/>
    </location>
</feature>
<evidence type="ECO:0000256" key="1">
    <source>
        <dbReference type="SAM" id="Phobius"/>
    </source>
</evidence>
<feature type="transmembrane region" description="Helical" evidence="1">
    <location>
        <begin position="151"/>
        <end position="175"/>
    </location>
</feature>
<keyword evidence="1" id="KW-0812">Transmembrane</keyword>
<protein>
    <submittedName>
        <fullName evidence="2">DUF368 domain-containing protein</fullName>
    </submittedName>
</protein>
<reference evidence="2" key="2">
    <citation type="journal article" date="2021" name="PeerJ">
        <title>Extensive microbial diversity within the chicken gut microbiome revealed by metagenomics and culture.</title>
        <authorList>
            <person name="Gilroy R."/>
            <person name="Ravi A."/>
            <person name="Getino M."/>
            <person name="Pursley I."/>
            <person name="Horton D.L."/>
            <person name="Alikhan N.F."/>
            <person name="Baker D."/>
            <person name="Gharbi K."/>
            <person name="Hall N."/>
            <person name="Watson M."/>
            <person name="Adriaenssens E.M."/>
            <person name="Foster-Nyarko E."/>
            <person name="Jarju S."/>
            <person name="Secka A."/>
            <person name="Antonio M."/>
            <person name="Oren A."/>
            <person name="Chaudhuri R.R."/>
            <person name="La Ragione R."/>
            <person name="Hildebrand F."/>
            <person name="Pallen M.J."/>
        </authorList>
    </citation>
    <scope>NUCLEOTIDE SEQUENCE</scope>
    <source>
        <strain evidence="2">CHK147-3167</strain>
    </source>
</reference>
<dbReference type="InterPro" id="IPR007163">
    <property type="entry name" value="VCA0040-like"/>
</dbReference>
<comment type="caution">
    <text evidence="2">The sequence shown here is derived from an EMBL/GenBank/DDBJ whole genome shotgun (WGS) entry which is preliminary data.</text>
</comment>
<feature type="transmembrane region" description="Helical" evidence="1">
    <location>
        <begin position="110"/>
        <end position="131"/>
    </location>
</feature>
<dbReference type="AlphaFoldDB" id="A0A9D0ZS25"/>
<gene>
    <name evidence="2" type="ORF">IAB27_07680</name>
</gene>
<accession>A0A9D0ZS25</accession>
<dbReference type="PANTHER" id="PTHR37308:SF1">
    <property type="entry name" value="POLYPRENYL-PHOSPHATE TRANSPORTER"/>
    <property type="match status" value="1"/>
</dbReference>
<feature type="transmembrane region" description="Helical" evidence="1">
    <location>
        <begin position="82"/>
        <end position="101"/>
    </location>
</feature>
<evidence type="ECO:0000313" key="2">
    <source>
        <dbReference type="EMBL" id="HIQ91478.1"/>
    </source>
</evidence>
<name>A0A9D0ZS25_9FIRM</name>
<organism evidence="2 3">
    <name type="scientific">Candidatus Coprosoma intestinipullorum</name>
    <dbReference type="NCBI Taxonomy" id="2840752"/>
    <lineage>
        <taxon>Bacteria</taxon>
        <taxon>Bacillati</taxon>
        <taxon>Bacillota</taxon>
        <taxon>Bacillota incertae sedis</taxon>
        <taxon>Candidatus Coprosoma</taxon>
    </lineage>
</organism>
<feature type="transmembrane region" description="Helical" evidence="1">
    <location>
        <begin position="54"/>
        <end position="76"/>
    </location>
</feature>
<feature type="transmembrane region" description="Helical" evidence="1">
    <location>
        <begin position="12"/>
        <end position="34"/>
    </location>
</feature>
<dbReference type="Proteomes" id="UP000886786">
    <property type="component" value="Unassembled WGS sequence"/>
</dbReference>
<dbReference type="PANTHER" id="PTHR37308">
    <property type="entry name" value="INTEGRAL MEMBRANE PROTEIN"/>
    <property type="match status" value="1"/>
</dbReference>
<evidence type="ECO:0000313" key="3">
    <source>
        <dbReference type="Proteomes" id="UP000886786"/>
    </source>
</evidence>
<feature type="transmembrane region" description="Helical" evidence="1">
    <location>
        <begin position="187"/>
        <end position="210"/>
    </location>
</feature>
<reference evidence="2" key="1">
    <citation type="submission" date="2020-10" db="EMBL/GenBank/DDBJ databases">
        <authorList>
            <person name="Gilroy R."/>
        </authorList>
    </citation>
    <scope>NUCLEOTIDE SEQUENCE</scope>
    <source>
        <strain evidence="2">CHK147-3167</strain>
    </source>
</reference>
<keyword evidence="1" id="KW-0472">Membrane</keyword>
<proteinExistence type="predicted"/>